<sequence length="59" mass="7007">MKISNQSLDTLLGAVKTARHTKREKRTLEDYFRNPIIHREISGERVYVPLNINRVWNEV</sequence>
<evidence type="ECO:0000313" key="1">
    <source>
        <dbReference type="EMBL" id="KQL19828.1"/>
    </source>
</evidence>
<comment type="caution">
    <text evidence="1">The sequence shown here is derived from an EMBL/GenBank/DDBJ whole genome shotgun (WGS) entry which is preliminary data.</text>
</comment>
<proteinExistence type="predicted"/>
<evidence type="ECO:0000313" key="2">
    <source>
        <dbReference type="Proteomes" id="UP000050996"/>
    </source>
</evidence>
<dbReference type="RefSeq" id="WP_053476358.1">
    <property type="nucleotide sequence ID" value="NZ_CP041305.1"/>
</dbReference>
<dbReference type="Proteomes" id="UP000050996">
    <property type="component" value="Unassembled WGS sequence"/>
</dbReference>
<organism evidence="1 2">
    <name type="scientific">Cytobacillus solani</name>
    <dbReference type="NCBI Taxonomy" id="1637975"/>
    <lineage>
        <taxon>Bacteria</taxon>
        <taxon>Bacillati</taxon>
        <taxon>Bacillota</taxon>
        <taxon>Bacilli</taxon>
        <taxon>Bacillales</taxon>
        <taxon>Bacillaceae</taxon>
        <taxon>Cytobacillus</taxon>
    </lineage>
</organism>
<gene>
    <name evidence="1" type="ORF">AN957_15475</name>
</gene>
<reference evidence="1 2" key="1">
    <citation type="submission" date="2015-09" db="EMBL/GenBank/DDBJ databases">
        <title>Genome sequencing project for genomic taxonomy and phylogenomics of Bacillus-like bacteria.</title>
        <authorList>
            <person name="Liu B."/>
            <person name="Wang J."/>
            <person name="Zhu Y."/>
            <person name="Liu G."/>
            <person name="Chen Q."/>
            <person name="Chen Z."/>
            <person name="Lan J."/>
            <person name="Che J."/>
            <person name="Ge C."/>
            <person name="Shi H."/>
            <person name="Pan Z."/>
            <person name="Liu X."/>
        </authorList>
    </citation>
    <scope>NUCLEOTIDE SEQUENCE [LARGE SCALE GENOMIC DNA]</scope>
    <source>
        <strain evidence="1 2">FJAT-18043</strain>
    </source>
</reference>
<keyword evidence="2" id="KW-1185">Reference proteome</keyword>
<dbReference type="AlphaFoldDB" id="A0A0Q3SJD2"/>
<protein>
    <submittedName>
        <fullName evidence="1">Uncharacterized protein</fullName>
    </submittedName>
</protein>
<name>A0A0Q3SJD2_9BACI</name>
<dbReference type="EMBL" id="LJIX01000006">
    <property type="protein sequence ID" value="KQL19828.1"/>
    <property type="molecule type" value="Genomic_DNA"/>
</dbReference>
<accession>A0A0Q3SJD2</accession>
<dbReference type="PATRIC" id="fig|1637975.4.peg.2995"/>